<name>A0A5Q0TIS1_9VIBR</name>
<gene>
    <name evidence="1" type="ORF">GFB47_14465</name>
</gene>
<protein>
    <submittedName>
        <fullName evidence="1">Uncharacterized protein</fullName>
    </submittedName>
</protein>
<sequence length="221" mass="25066">MGLATNIEHWDMSAAIGMATEGVRAKYNVGGGGGGFGAADMEIASKLDGGKVLAAVDTVGREHRHLELWSMYAYASPLWNRHSNRDQLFEHIINDWVIQRANVGEFIQERTFDRVKALLPLIVGGMALEQFSGAEVTQKNGRLEYLPVTPRSVFIEVLVGVDCEQKDVHSETFTKKRTRYYQNNWARIAEHIEFIKSLIVKYDTLARKMYKKELEKQMMAI</sequence>
<dbReference type="EMBL" id="CP045700">
    <property type="protein sequence ID" value="QGA66611.1"/>
    <property type="molecule type" value="Genomic_DNA"/>
</dbReference>
<dbReference type="Proteomes" id="UP000348942">
    <property type="component" value="Chromosome 2"/>
</dbReference>
<accession>A0A5Q0TIS1</accession>
<evidence type="ECO:0000313" key="1">
    <source>
        <dbReference type="EMBL" id="QGA66611.1"/>
    </source>
</evidence>
<dbReference type="RefSeq" id="WP_153448744.1">
    <property type="nucleotide sequence ID" value="NZ_CP045700.1"/>
</dbReference>
<organism evidence="1 2">
    <name type="scientific">Vibrio algicola</name>
    <dbReference type="NCBI Taxonomy" id="2662262"/>
    <lineage>
        <taxon>Bacteria</taxon>
        <taxon>Pseudomonadati</taxon>
        <taxon>Pseudomonadota</taxon>
        <taxon>Gammaproteobacteria</taxon>
        <taxon>Vibrionales</taxon>
        <taxon>Vibrionaceae</taxon>
        <taxon>Vibrio</taxon>
    </lineage>
</organism>
<keyword evidence="2" id="KW-1185">Reference proteome</keyword>
<reference evidence="1 2" key="1">
    <citation type="submission" date="2019-10" db="EMBL/GenBank/DDBJ databases">
        <title>Vibrio sp. nov., isolated from Coralline algae surface.</title>
        <authorList>
            <person name="Geng Y."/>
            <person name="Zhang X."/>
        </authorList>
    </citation>
    <scope>NUCLEOTIDE SEQUENCE [LARGE SCALE GENOMIC DNA]</scope>
    <source>
        <strain evidence="1 2">SM1977</strain>
    </source>
</reference>
<evidence type="ECO:0000313" key="2">
    <source>
        <dbReference type="Proteomes" id="UP000348942"/>
    </source>
</evidence>
<proteinExistence type="predicted"/>
<dbReference type="AlphaFoldDB" id="A0A5Q0TIS1"/>